<dbReference type="Gene3D" id="2.70.100.10">
    <property type="entry name" value="Glycoside hydrolase, family 7, domain"/>
    <property type="match status" value="1"/>
</dbReference>
<sequence length="454" mass="50746">MLISLSVLLCSLTLAAAQQVGTLLNETHPRLQWTRCAANESCETIDGAVVVDANKRWLHEVDSYISCYDGNRWNSDICSSAEACTSNCALEGADYRNYGISAANDSISLQLVTRIDFFRNVDSRLFLMESKNKYQTFTLLGNELAFDVDLSTVECGINSALYFVAMDADGGQARHPTNKAGAEYGTGYCDASCPRDLRFVGGKANIEPWRPSETDRDSGYGHFGACCPEFAVWNSNAHSFSMSSHTCYYEDYSVCDANDCDLTYVNPEDRYGGYCDPNGCNYNPYRMGNKDFYGKGKEVDTAKKFTVVTRWAEHKVSQFFIQDSKKIDMPAPTWDGIPNDNGLTQELCEKTPAVFAERDYFAERGGWKQHHKALTRPMVLAMSIDVDHSAFNLWLDSSYPLHQHEQDPDFPGVARGDCQPWENNDPGFVVRQHPNAKVVWSNIRFGPIGSTVKA</sequence>
<evidence type="ECO:0000313" key="12">
    <source>
        <dbReference type="Proteomes" id="UP000078237"/>
    </source>
</evidence>
<name>A0A175VPZ1_9PEZI</name>
<dbReference type="PRINTS" id="PR00734">
    <property type="entry name" value="GLHYDRLASE7"/>
</dbReference>
<dbReference type="GO" id="GO:0030245">
    <property type="term" value="P:cellulose catabolic process"/>
    <property type="evidence" value="ECO:0007669"/>
    <property type="project" value="UniProtKB-KW"/>
</dbReference>
<accession>A0A175VPZ1</accession>
<evidence type="ECO:0000313" key="11">
    <source>
        <dbReference type="EMBL" id="KXX73231.1"/>
    </source>
</evidence>
<dbReference type="Proteomes" id="UP000078237">
    <property type="component" value="Unassembled WGS sequence"/>
</dbReference>
<evidence type="ECO:0000256" key="10">
    <source>
        <dbReference type="SAM" id="SignalP"/>
    </source>
</evidence>
<keyword evidence="4 9" id="KW-0378">Hydrolase</keyword>
<dbReference type="InterPro" id="IPR037019">
    <property type="entry name" value="Glyco_hydro_7_sf"/>
</dbReference>
<dbReference type="STRING" id="100816.A0A175VPZ1"/>
<keyword evidence="6" id="KW-0119">Carbohydrate metabolism</keyword>
<feature type="chain" id="PRO_5008043231" description="Glucanase" evidence="10">
    <location>
        <begin position="18"/>
        <end position="454"/>
    </location>
</feature>
<dbReference type="OrthoDB" id="4563100at2759"/>
<dbReference type="Pfam" id="PF00840">
    <property type="entry name" value="Glyco_hydro_7"/>
    <property type="match status" value="1"/>
</dbReference>
<dbReference type="InterPro" id="IPR013320">
    <property type="entry name" value="ConA-like_dom_sf"/>
</dbReference>
<dbReference type="EMBL" id="LCTW02000511">
    <property type="protein sequence ID" value="KXX73231.1"/>
    <property type="molecule type" value="Genomic_DNA"/>
</dbReference>
<evidence type="ECO:0000256" key="6">
    <source>
        <dbReference type="ARBA" id="ARBA00023277"/>
    </source>
</evidence>
<dbReference type="AlphaFoldDB" id="A0A175VPZ1"/>
<comment type="catalytic activity">
    <reaction evidence="1">
        <text>Hydrolysis of (1-&gt;4)-beta-D-glucosidic linkages in cellulose and cellotetraose, releasing cellobiose from the non-reducing ends of the chains.</text>
        <dbReference type="EC" id="3.2.1.91"/>
    </reaction>
</comment>
<keyword evidence="5 9" id="KW-0136">Cellulose degradation</keyword>
<comment type="similarity">
    <text evidence="2 9">Belongs to the glycosyl hydrolase 7 (cellulase C) family.</text>
</comment>
<proteinExistence type="inferred from homology"/>
<evidence type="ECO:0000256" key="9">
    <source>
        <dbReference type="RuleBase" id="RU361164"/>
    </source>
</evidence>
<keyword evidence="3 10" id="KW-0732">Signal</keyword>
<comment type="caution">
    <text evidence="11">The sequence shown here is derived from an EMBL/GenBank/DDBJ whole genome shotgun (WGS) entry which is preliminary data.</text>
</comment>
<dbReference type="EC" id="3.2.1.-" evidence="9"/>
<dbReference type="PANTHER" id="PTHR33753">
    <property type="entry name" value="1,4-BETA-D-GLUCAN CELLOBIOHYDROLASE B"/>
    <property type="match status" value="1"/>
</dbReference>
<dbReference type="GO" id="GO:0016162">
    <property type="term" value="F:cellulose 1,4-beta-cellobiosidase activity"/>
    <property type="evidence" value="ECO:0007669"/>
    <property type="project" value="UniProtKB-EC"/>
</dbReference>
<evidence type="ECO:0000256" key="4">
    <source>
        <dbReference type="ARBA" id="ARBA00022801"/>
    </source>
</evidence>
<evidence type="ECO:0000256" key="2">
    <source>
        <dbReference type="ARBA" id="ARBA00006044"/>
    </source>
</evidence>
<dbReference type="CDD" id="cd07999">
    <property type="entry name" value="GH7_CBH_EG"/>
    <property type="match status" value="1"/>
</dbReference>
<organism evidence="11 12">
    <name type="scientific">Madurella mycetomatis</name>
    <dbReference type="NCBI Taxonomy" id="100816"/>
    <lineage>
        <taxon>Eukaryota</taxon>
        <taxon>Fungi</taxon>
        <taxon>Dikarya</taxon>
        <taxon>Ascomycota</taxon>
        <taxon>Pezizomycotina</taxon>
        <taxon>Sordariomycetes</taxon>
        <taxon>Sordariomycetidae</taxon>
        <taxon>Sordariales</taxon>
        <taxon>Sordariales incertae sedis</taxon>
        <taxon>Madurella</taxon>
    </lineage>
</organism>
<keyword evidence="12" id="KW-1185">Reference proteome</keyword>
<evidence type="ECO:0000256" key="1">
    <source>
        <dbReference type="ARBA" id="ARBA00001641"/>
    </source>
</evidence>
<dbReference type="SUPFAM" id="SSF49899">
    <property type="entry name" value="Concanavalin A-like lectins/glucanases"/>
    <property type="match status" value="1"/>
</dbReference>
<dbReference type="PANTHER" id="PTHR33753:SF2">
    <property type="entry name" value="GLYCOSIDE HYDROLASE FAMILY 7 PROTEIN"/>
    <property type="match status" value="1"/>
</dbReference>
<gene>
    <name evidence="11" type="ORF">MMYC01_210221</name>
</gene>
<protein>
    <recommendedName>
        <fullName evidence="9">Glucanase</fullName>
        <ecNumber evidence="9">3.2.1.-</ecNumber>
    </recommendedName>
</protein>
<dbReference type="VEuPathDB" id="FungiDB:MMYC01_210221"/>
<dbReference type="InterPro" id="IPR001722">
    <property type="entry name" value="Glyco_hydro_7"/>
</dbReference>
<keyword evidence="8 9" id="KW-0624">Polysaccharide degradation</keyword>
<evidence type="ECO:0000256" key="5">
    <source>
        <dbReference type="ARBA" id="ARBA00023001"/>
    </source>
</evidence>
<reference evidence="11 12" key="1">
    <citation type="journal article" date="2016" name="Genome Announc.">
        <title>Genome Sequence of Madurella mycetomatis mm55, Isolated from a Human Mycetoma Case in Sudan.</title>
        <authorList>
            <person name="Smit S."/>
            <person name="Derks M.F."/>
            <person name="Bervoets S."/>
            <person name="Fahal A."/>
            <person name="van Leeuwen W."/>
            <person name="van Belkum A."/>
            <person name="van de Sande W.W."/>
        </authorList>
    </citation>
    <scope>NUCLEOTIDE SEQUENCE [LARGE SCALE GENOMIC DNA]</scope>
    <source>
        <strain evidence="12">mm55</strain>
    </source>
</reference>
<feature type="signal peptide" evidence="10">
    <location>
        <begin position="1"/>
        <end position="17"/>
    </location>
</feature>
<evidence type="ECO:0000256" key="8">
    <source>
        <dbReference type="ARBA" id="ARBA00023326"/>
    </source>
</evidence>
<dbReference type="SMR" id="A0A175VPZ1"/>
<keyword evidence="7 9" id="KW-0326">Glycosidase</keyword>
<evidence type="ECO:0000256" key="3">
    <source>
        <dbReference type="ARBA" id="ARBA00022729"/>
    </source>
</evidence>
<evidence type="ECO:0000256" key="7">
    <source>
        <dbReference type="ARBA" id="ARBA00023295"/>
    </source>
</evidence>